<dbReference type="EMBL" id="LT899436">
    <property type="protein sequence ID" value="SNR14605.1"/>
    <property type="molecule type" value="Genomic_DNA"/>
</dbReference>
<dbReference type="AlphaFoldDB" id="A0A238U6C0"/>
<proteinExistence type="predicted"/>
<name>A0A238U6C0_9FLAO</name>
<feature type="domain" description="Secretion system C-terminal sorting" evidence="2">
    <location>
        <begin position="633"/>
        <end position="696"/>
    </location>
</feature>
<gene>
    <name evidence="3" type="ORF">TJEJU_0836</name>
</gene>
<dbReference type="KEGG" id="tje:TJEJU_0836"/>
<dbReference type="OrthoDB" id="1489647at2"/>
<evidence type="ECO:0000313" key="3">
    <source>
        <dbReference type="EMBL" id="SNR14605.1"/>
    </source>
</evidence>
<keyword evidence="1" id="KW-0732">Signal</keyword>
<dbReference type="NCBIfam" id="TIGR04183">
    <property type="entry name" value="Por_Secre_tail"/>
    <property type="match status" value="1"/>
</dbReference>
<reference evidence="3 4" key="1">
    <citation type="submission" date="2017-07" db="EMBL/GenBank/DDBJ databases">
        <authorList>
            <person name="Sun Z.S."/>
            <person name="Albrecht U."/>
            <person name="Echele G."/>
            <person name="Lee C.C."/>
        </authorList>
    </citation>
    <scope>NUCLEOTIDE SEQUENCE [LARGE SCALE GENOMIC DNA]</scope>
    <source>
        <strain evidence="4">type strain: KCTC 22618</strain>
    </source>
</reference>
<dbReference type="Pfam" id="PF18962">
    <property type="entry name" value="Por_Secre_tail"/>
    <property type="match status" value="1"/>
</dbReference>
<dbReference type="Proteomes" id="UP000215214">
    <property type="component" value="Chromosome TJEJU"/>
</dbReference>
<dbReference type="RefSeq" id="WP_095069707.1">
    <property type="nucleotide sequence ID" value="NZ_LT899436.1"/>
</dbReference>
<evidence type="ECO:0000256" key="1">
    <source>
        <dbReference type="ARBA" id="ARBA00022729"/>
    </source>
</evidence>
<organism evidence="3 4">
    <name type="scientific">Tenacibaculum jejuense</name>
    <dbReference type="NCBI Taxonomy" id="584609"/>
    <lineage>
        <taxon>Bacteria</taxon>
        <taxon>Pseudomonadati</taxon>
        <taxon>Bacteroidota</taxon>
        <taxon>Flavobacteriia</taxon>
        <taxon>Flavobacteriales</taxon>
        <taxon>Flavobacteriaceae</taxon>
        <taxon>Tenacibaculum</taxon>
    </lineage>
</organism>
<accession>A0A238U6C0</accession>
<evidence type="ECO:0000259" key="2">
    <source>
        <dbReference type="Pfam" id="PF18962"/>
    </source>
</evidence>
<evidence type="ECO:0000313" key="4">
    <source>
        <dbReference type="Proteomes" id="UP000215214"/>
    </source>
</evidence>
<protein>
    <recommendedName>
        <fullName evidence="2">Secretion system C-terminal sorting domain-containing protein</fullName>
    </recommendedName>
</protein>
<sequence>MKNIYSYILLFFSFYTLIGQETKVEIVPIVLGKKLVNAYSVENMQKAFNSLSKQKKTKSPLTYISANHLYVRFLPKDNKELHELMNVSILELFDHPLDYEIEQEGNYYHDPSIPDDRPTWYYTVIKIEDIIPEAIQHITYQVLEELFLPPDNSSAVNFYTDLEEKSLILTKNSVTATRSPKYRPSGQILVSNPISGSIYRENERYDGVPNVVGRVRKWFKISKGITDNDGYFQVSKKFRGKVNFGVIYKNQHASILPGPFSPLYLYYGGAFLDGPRREGHWEYRSHRGTSSYKWGAIMRGVHDYHYTYAPNLDILPPPNKLRIAAFNFPFIERPFAPMFHQQDNQSFGFAIPGDFSDIYIDQQNKPYHNIYDIVIHELGHAAHWRWVGNWAYLFLELTDSTRYKQSRMATEAWADGIADYASKFKFNLHSVHPYACNDLDERIDDLYPKFIVRDLMDNKQSNNTCTIVDNVSGFNHNQIFYALESSRHHALEKWRDNLIQKDPSQEEVLREYFAQWIGEEYVPCSAAPLVLNTDYTSEENIDITHSNTIFMKNGFYFKPTESTHRFRGEIVCNYPGAGSQMNRVVNNENTFSSTVYHDDFKFIPNQSIVFPPKYLEDIEEIIVKENADELLFYPIPVDDVLYVKSSRIPLEWRVIDITGKTMTKGNFKSDTLQTIHVNNLPKGMYFVKVNFLNGTSDFKRILKN</sequence>
<dbReference type="InterPro" id="IPR026444">
    <property type="entry name" value="Secre_tail"/>
</dbReference>
<keyword evidence="4" id="KW-1185">Reference proteome</keyword>